<keyword evidence="3" id="KW-0804">Transcription</keyword>
<evidence type="ECO:0000256" key="1">
    <source>
        <dbReference type="ARBA" id="ARBA00023015"/>
    </source>
</evidence>
<dbReference type="SMART" id="SM00346">
    <property type="entry name" value="HTH_ICLR"/>
    <property type="match status" value="1"/>
</dbReference>
<dbReference type="Gene3D" id="1.10.10.10">
    <property type="entry name" value="Winged helix-like DNA-binding domain superfamily/Winged helix DNA-binding domain"/>
    <property type="match status" value="1"/>
</dbReference>
<evidence type="ECO:0000256" key="3">
    <source>
        <dbReference type="ARBA" id="ARBA00023163"/>
    </source>
</evidence>
<dbReference type="Pfam" id="PF01614">
    <property type="entry name" value="IclR_C"/>
    <property type="match status" value="1"/>
</dbReference>
<dbReference type="PROSITE" id="PS51077">
    <property type="entry name" value="HTH_ICLR"/>
    <property type="match status" value="1"/>
</dbReference>
<comment type="caution">
    <text evidence="6">The sequence shown here is derived from an EMBL/GenBank/DDBJ whole genome shotgun (WGS) entry which is preliminary data.</text>
</comment>
<feature type="domain" description="HTH iclR-type" evidence="4">
    <location>
        <begin position="17"/>
        <end position="78"/>
    </location>
</feature>
<gene>
    <name evidence="6" type="ORF">ACFQE5_12040</name>
</gene>
<feature type="domain" description="IclR-ED" evidence="5">
    <location>
        <begin position="79"/>
        <end position="258"/>
    </location>
</feature>
<dbReference type="RefSeq" id="WP_379584953.1">
    <property type="nucleotide sequence ID" value="NZ_JBHSQW010000025.1"/>
</dbReference>
<dbReference type="PANTHER" id="PTHR30136">
    <property type="entry name" value="HELIX-TURN-HELIX TRANSCRIPTIONAL REGULATOR, ICLR FAMILY"/>
    <property type="match status" value="1"/>
</dbReference>
<dbReference type="PANTHER" id="PTHR30136:SF24">
    <property type="entry name" value="HTH-TYPE TRANSCRIPTIONAL REPRESSOR ALLR"/>
    <property type="match status" value="1"/>
</dbReference>
<evidence type="ECO:0000259" key="5">
    <source>
        <dbReference type="PROSITE" id="PS51078"/>
    </source>
</evidence>
<dbReference type="InterPro" id="IPR014757">
    <property type="entry name" value="Tscrpt_reg_IclR_C"/>
</dbReference>
<evidence type="ECO:0000256" key="2">
    <source>
        <dbReference type="ARBA" id="ARBA00023125"/>
    </source>
</evidence>
<dbReference type="PROSITE" id="PS51078">
    <property type="entry name" value="ICLR_ED"/>
    <property type="match status" value="1"/>
</dbReference>
<dbReference type="Pfam" id="PF09339">
    <property type="entry name" value="HTH_IclR"/>
    <property type="match status" value="1"/>
</dbReference>
<dbReference type="Gene3D" id="3.30.450.40">
    <property type="match status" value="1"/>
</dbReference>
<sequence>MARGGGDGGGSQSNGGVQSVGRAFDLLEAMADAGGVAGLSDLAASSGLPLPTIHRLVRTLVDRGYLRQQPSRRYALAPRLIRLGDSASRLVGIWAQPHLARLVDALGESANLALFDGGQVVYAAQVPGRHSMRMFTEVGRRVSPHCTAVGKAILAQLPSATVHDVLRHTEFVAHTENTITDPAAYLRELDRFRELGYALDEGEQEIGVRCVAVALPDGPAPAAVSISGPTTRMTDELIERAVPHLRVAADALTEELHIQRTAGP</sequence>
<name>A0ABW1J3M2_9PSEU</name>
<dbReference type="InterPro" id="IPR050707">
    <property type="entry name" value="HTH_MetabolicPath_Reg"/>
</dbReference>
<dbReference type="InterPro" id="IPR036388">
    <property type="entry name" value="WH-like_DNA-bd_sf"/>
</dbReference>
<dbReference type="InterPro" id="IPR029016">
    <property type="entry name" value="GAF-like_dom_sf"/>
</dbReference>
<reference evidence="7" key="1">
    <citation type="journal article" date="2019" name="Int. J. Syst. Evol. Microbiol.">
        <title>The Global Catalogue of Microorganisms (GCM) 10K type strain sequencing project: providing services to taxonomists for standard genome sequencing and annotation.</title>
        <authorList>
            <consortium name="The Broad Institute Genomics Platform"/>
            <consortium name="The Broad Institute Genome Sequencing Center for Infectious Disease"/>
            <person name="Wu L."/>
            <person name="Ma J."/>
        </authorList>
    </citation>
    <scope>NUCLEOTIDE SEQUENCE [LARGE SCALE GENOMIC DNA]</scope>
    <source>
        <strain evidence="7">CCM 8391</strain>
    </source>
</reference>
<evidence type="ECO:0000313" key="6">
    <source>
        <dbReference type="EMBL" id="MFC5994940.1"/>
    </source>
</evidence>
<keyword evidence="7" id="KW-1185">Reference proteome</keyword>
<keyword evidence="2" id="KW-0238">DNA-binding</keyword>
<dbReference type="InterPro" id="IPR036390">
    <property type="entry name" value="WH_DNA-bd_sf"/>
</dbReference>
<dbReference type="InterPro" id="IPR005471">
    <property type="entry name" value="Tscrpt_reg_IclR_N"/>
</dbReference>
<dbReference type="SUPFAM" id="SSF55781">
    <property type="entry name" value="GAF domain-like"/>
    <property type="match status" value="1"/>
</dbReference>
<protein>
    <submittedName>
        <fullName evidence="6">IclR family transcriptional regulator</fullName>
    </submittedName>
</protein>
<dbReference type="SUPFAM" id="SSF46785">
    <property type="entry name" value="Winged helix' DNA-binding domain"/>
    <property type="match status" value="1"/>
</dbReference>
<proteinExistence type="predicted"/>
<evidence type="ECO:0000259" key="4">
    <source>
        <dbReference type="PROSITE" id="PS51077"/>
    </source>
</evidence>
<evidence type="ECO:0000313" key="7">
    <source>
        <dbReference type="Proteomes" id="UP001596302"/>
    </source>
</evidence>
<keyword evidence="1" id="KW-0805">Transcription regulation</keyword>
<dbReference type="EMBL" id="JBHSQW010000025">
    <property type="protein sequence ID" value="MFC5994940.1"/>
    <property type="molecule type" value="Genomic_DNA"/>
</dbReference>
<dbReference type="Proteomes" id="UP001596302">
    <property type="component" value="Unassembled WGS sequence"/>
</dbReference>
<accession>A0ABW1J3M2</accession>
<organism evidence="6 7">
    <name type="scientific">Pseudonocardia hispaniensis</name>
    <dbReference type="NCBI Taxonomy" id="904933"/>
    <lineage>
        <taxon>Bacteria</taxon>
        <taxon>Bacillati</taxon>
        <taxon>Actinomycetota</taxon>
        <taxon>Actinomycetes</taxon>
        <taxon>Pseudonocardiales</taxon>
        <taxon>Pseudonocardiaceae</taxon>
        <taxon>Pseudonocardia</taxon>
    </lineage>
</organism>